<evidence type="ECO:0000256" key="1">
    <source>
        <dbReference type="ARBA" id="ARBA00004604"/>
    </source>
</evidence>
<dbReference type="AlphaFoldDB" id="A0A9N8ZL79"/>
<dbReference type="EMBL" id="CAJVPV010001490">
    <property type="protein sequence ID" value="CAG8499283.1"/>
    <property type="molecule type" value="Genomic_DNA"/>
</dbReference>
<protein>
    <recommendedName>
        <fullName evidence="4">Ribosome production factor 2 homolog</fullName>
    </recommendedName>
    <alternativeName>
        <fullName evidence="4">Ribosome biogenesis protein RPF2 homolog</fullName>
    </alternativeName>
</protein>
<dbReference type="GO" id="GO:0000463">
    <property type="term" value="P:maturation of LSU-rRNA from tricistronic rRNA transcript (SSU-rRNA, 5.8S rRNA, LSU-rRNA)"/>
    <property type="evidence" value="ECO:0007669"/>
    <property type="project" value="TreeGrafter"/>
</dbReference>
<evidence type="ECO:0000256" key="4">
    <source>
        <dbReference type="RuleBase" id="RU367086"/>
    </source>
</evidence>
<evidence type="ECO:0000256" key="5">
    <source>
        <dbReference type="SAM" id="MobiDB-lite"/>
    </source>
</evidence>
<dbReference type="PANTHER" id="PTHR12728">
    <property type="entry name" value="BRIX DOMAIN CONTAINING PROTEIN"/>
    <property type="match status" value="1"/>
</dbReference>
<dbReference type="Proteomes" id="UP000789342">
    <property type="component" value="Unassembled WGS sequence"/>
</dbReference>
<dbReference type="PROSITE" id="PS50833">
    <property type="entry name" value="BRIX"/>
    <property type="match status" value="1"/>
</dbReference>
<sequence length="321" mass="36725">IYITSSTSPSKPKNARSKRALQKREPKVKENVKTALFIRGTSTTEIVNEALSDLCRLKKPDSITFNKKNEIRPFEDDTTLEFLCQKNDASLFVIGSNSKKRPNNLVFARMFDGQVLDMIEVGIEWAVPMSQFKTPKCTIGMKPLFIFTGSLFETSQPHKVFKNMLLDFFQGKVLKSFDLTGIEYVISVTAIGSPLPDESNVNPSRVDGKIFFRVYTINMKKSGERTPRVELEEMGPHYNFFIRRTKFAKDEVYKQATRIPKSLKPKKEKNIDVNEMGDVVGRIHVGKQDLSKLQTRKMKGLKREAREDDSDDEKPTKKLKN</sequence>
<evidence type="ECO:0000313" key="8">
    <source>
        <dbReference type="Proteomes" id="UP000789342"/>
    </source>
</evidence>
<comment type="caution">
    <text evidence="7">The sequence shown here is derived from an EMBL/GenBank/DDBJ whole genome shotgun (WGS) entry which is preliminary data.</text>
</comment>
<name>A0A9N8ZL79_9GLOM</name>
<comment type="subcellular location">
    <subcellularLocation>
        <location evidence="1 4">Nucleus</location>
        <location evidence="1 4">Nucleolus</location>
    </subcellularLocation>
</comment>
<evidence type="ECO:0000256" key="2">
    <source>
        <dbReference type="ARBA" id="ARBA00010782"/>
    </source>
</evidence>
<evidence type="ECO:0000259" key="6">
    <source>
        <dbReference type="PROSITE" id="PS50833"/>
    </source>
</evidence>
<reference evidence="7" key="1">
    <citation type="submission" date="2021-06" db="EMBL/GenBank/DDBJ databases">
        <authorList>
            <person name="Kallberg Y."/>
            <person name="Tangrot J."/>
            <person name="Rosling A."/>
        </authorList>
    </citation>
    <scope>NUCLEOTIDE SEQUENCE</scope>
    <source>
        <strain evidence="7">CL551</strain>
    </source>
</reference>
<dbReference type="OrthoDB" id="407658at2759"/>
<organism evidence="7 8">
    <name type="scientific">Acaulospora morrowiae</name>
    <dbReference type="NCBI Taxonomy" id="94023"/>
    <lineage>
        <taxon>Eukaryota</taxon>
        <taxon>Fungi</taxon>
        <taxon>Fungi incertae sedis</taxon>
        <taxon>Mucoromycota</taxon>
        <taxon>Glomeromycotina</taxon>
        <taxon>Glomeromycetes</taxon>
        <taxon>Diversisporales</taxon>
        <taxon>Acaulosporaceae</taxon>
        <taxon>Acaulospora</taxon>
    </lineage>
</organism>
<feature type="compositionally biased region" description="Polar residues" evidence="5">
    <location>
        <begin position="1"/>
        <end position="11"/>
    </location>
</feature>
<feature type="non-terminal residue" evidence="7">
    <location>
        <position position="321"/>
    </location>
</feature>
<dbReference type="Pfam" id="PF04427">
    <property type="entry name" value="Brix"/>
    <property type="match status" value="1"/>
</dbReference>
<evidence type="ECO:0000256" key="3">
    <source>
        <dbReference type="ARBA" id="ARBA00023242"/>
    </source>
</evidence>
<keyword evidence="3 4" id="KW-0539">Nucleus</keyword>
<feature type="region of interest" description="Disordered" evidence="5">
    <location>
        <begin position="286"/>
        <end position="321"/>
    </location>
</feature>
<feature type="region of interest" description="Disordered" evidence="5">
    <location>
        <begin position="1"/>
        <end position="25"/>
    </location>
</feature>
<evidence type="ECO:0000313" key="7">
    <source>
        <dbReference type="EMBL" id="CAG8499283.1"/>
    </source>
</evidence>
<proteinExistence type="inferred from homology"/>
<dbReference type="InterPro" id="IPR039770">
    <property type="entry name" value="Rpf2"/>
</dbReference>
<gene>
    <name evidence="7" type="ORF">AMORRO_LOCUS3171</name>
</gene>
<comment type="similarity">
    <text evidence="2 4">Belongs to the RPF2 family.</text>
</comment>
<keyword evidence="8" id="KW-1185">Reference proteome</keyword>
<dbReference type="InterPro" id="IPR007109">
    <property type="entry name" value="Brix"/>
</dbReference>
<feature type="domain" description="Brix" evidence="6">
    <location>
        <begin position="33"/>
        <end position="251"/>
    </location>
</feature>
<dbReference type="GO" id="GO:0000027">
    <property type="term" value="P:ribosomal large subunit assembly"/>
    <property type="evidence" value="ECO:0007669"/>
    <property type="project" value="InterPro"/>
</dbReference>
<dbReference type="GO" id="GO:0005730">
    <property type="term" value="C:nucleolus"/>
    <property type="evidence" value="ECO:0007669"/>
    <property type="project" value="UniProtKB-SubCell"/>
</dbReference>
<accession>A0A9N8ZL79</accession>
<dbReference type="SMART" id="SM00879">
    <property type="entry name" value="Brix"/>
    <property type="match status" value="1"/>
</dbReference>
<dbReference type="PANTHER" id="PTHR12728:SF0">
    <property type="entry name" value="RIBOSOME PRODUCTION FACTOR 2 HOMOLOG"/>
    <property type="match status" value="1"/>
</dbReference>
<dbReference type="GO" id="GO:0019843">
    <property type="term" value="F:rRNA binding"/>
    <property type="evidence" value="ECO:0007669"/>
    <property type="project" value="UniProtKB-UniRule"/>
</dbReference>